<feature type="non-terminal residue" evidence="2">
    <location>
        <position position="1"/>
    </location>
</feature>
<reference evidence="2" key="1">
    <citation type="submission" date="2015-06" db="EMBL/GenBank/DDBJ databases">
        <authorList>
            <person name="Hoefler B.C."/>
            <person name="Straight P.D."/>
        </authorList>
    </citation>
    <scope>NUCLEOTIDE SEQUENCE</scope>
</reference>
<feature type="compositionally biased region" description="Basic and acidic residues" evidence="1">
    <location>
        <begin position="145"/>
        <end position="161"/>
    </location>
</feature>
<feature type="region of interest" description="Disordered" evidence="1">
    <location>
        <begin position="145"/>
        <end position="177"/>
    </location>
</feature>
<accession>A0A0K8UWX0</accession>
<feature type="compositionally biased region" description="Basic residues" evidence="1">
    <location>
        <begin position="166"/>
        <end position="177"/>
    </location>
</feature>
<evidence type="ECO:0000313" key="2">
    <source>
        <dbReference type="EMBL" id="JAI31033.1"/>
    </source>
</evidence>
<dbReference type="AlphaFoldDB" id="A0A0K8UWX0"/>
<dbReference type="EMBL" id="GDHF01021281">
    <property type="protein sequence ID" value="JAI31033.1"/>
    <property type="molecule type" value="Transcribed_RNA"/>
</dbReference>
<organism evidence="2">
    <name type="scientific">Bactrocera latifrons</name>
    <name type="common">Malaysian fruit fly</name>
    <name type="synonym">Chaetodacus latifrons</name>
    <dbReference type="NCBI Taxonomy" id="174628"/>
    <lineage>
        <taxon>Eukaryota</taxon>
        <taxon>Metazoa</taxon>
        <taxon>Ecdysozoa</taxon>
        <taxon>Arthropoda</taxon>
        <taxon>Hexapoda</taxon>
        <taxon>Insecta</taxon>
        <taxon>Pterygota</taxon>
        <taxon>Neoptera</taxon>
        <taxon>Endopterygota</taxon>
        <taxon>Diptera</taxon>
        <taxon>Brachycera</taxon>
        <taxon>Muscomorpha</taxon>
        <taxon>Tephritoidea</taxon>
        <taxon>Tephritidae</taxon>
        <taxon>Bactrocera</taxon>
        <taxon>Bactrocera</taxon>
    </lineage>
</organism>
<gene>
    <name evidence="2" type="ORF">c0_g1_i1</name>
</gene>
<evidence type="ECO:0000256" key="1">
    <source>
        <dbReference type="SAM" id="MobiDB-lite"/>
    </source>
</evidence>
<sequence length="177" mass="21039">RRKHTNIKMSTNKSFDKSGKPTLGYTLFVHLSELKYRKKHISVVPCLPLIKSKLLVTDTLISRTKEQENFTDLETLQQEQIFRQRLRLSMLRILRQCRLGLSYEKHVMVKTTETPTKRSRDDEREELDVKLQEAEVKITATKRRREDVKELHDVKLEKPEDAPLNQRKRSRRALVFN</sequence>
<dbReference type="OrthoDB" id="10335646at2759"/>
<dbReference type="InterPro" id="IPR007970">
    <property type="entry name" value="DUF733"/>
</dbReference>
<protein>
    <submittedName>
        <fullName evidence="2">Uncharacterized protein</fullName>
    </submittedName>
</protein>
<name>A0A0K8UWX0_BACLA</name>
<proteinExistence type="predicted"/>
<dbReference type="Pfam" id="PF05306">
    <property type="entry name" value="DUF733"/>
    <property type="match status" value="1"/>
</dbReference>